<dbReference type="AlphaFoldDB" id="A0A840YSQ7"/>
<name>A0A840YSQ7_9SPHN</name>
<dbReference type="EMBL" id="JACIJF010000024">
    <property type="protein sequence ID" value="MBB5712731.1"/>
    <property type="molecule type" value="Genomic_DNA"/>
</dbReference>
<comment type="caution">
    <text evidence="2">The sequence shown here is derived from an EMBL/GenBank/DDBJ whole genome shotgun (WGS) entry which is preliminary data.</text>
</comment>
<protein>
    <submittedName>
        <fullName evidence="2">Uncharacterized protein</fullName>
    </submittedName>
</protein>
<dbReference type="Proteomes" id="UP000527143">
    <property type="component" value="Unassembled WGS sequence"/>
</dbReference>
<accession>A0A840YSQ7</accession>
<organism evidence="2 3">
    <name type="scientific">Sphingomonas xinjiangensis</name>
    <dbReference type="NCBI Taxonomy" id="643568"/>
    <lineage>
        <taxon>Bacteria</taxon>
        <taxon>Pseudomonadati</taxon>
        <taxon>Pseudomonadota</taxon>
        <taxon>Alphaproteobacteria</taxon>
        <taxon>Sphingomonadales</taxon>
        <taxon>Sphingomonadaceae</taxon>
        <taxon>Sphingomonas</taxon>
    </lineage>
</organism>
<proteinExistence type="predicted"/>
<evidence type="ECO:0000313" key="3">
    <source>
        <dbReference type="Proteomes" id="UP000527143"/>
    </source>
</evidence>
<feature type="transmembrane region" description="Helical" evidence="1">
    <location>
        <begin position="20"/>
        <end position="39"/>
    </location>
</feature>
<evidence type="ECO:0000256" key="1">
    <source>
        <dbReference type="SAM" id="Phobius"/>
    </source>
</evidence>
<feature type="transmembrane region" description="Helical" evidence="1">
    <location>
        <begin position="60"/>
        <end position="86"/>
    </location>
</feature>
<dbReference type="RefSeq" id="WP_184091474.1">
    <property type="nucleotide sequence ID" value="NZ_JACIJF010000024.1"/>
</dbReference>
<gene>
    <name evidence="2" type="ORF">FHT02_003991</name>
</gene>
<sequence>MAHPAGSLPDLVIARWAKRALTYGATVVAVISAGLYFLFQTANKATLSPYGLDPSGFSGSVVEIIGGGLGSLLVFSIIVFVLYWPLGWPVAALSRWIGGLYVGRFGQPAALRRLEAWITSDPAKRTQRALMTGITMIVPLLAFLLLWSGSAIGNWRVSQAEWLVSANSCASGCFDYKQEGRAAMVTGRPIAANASRMAIVVGSHKAEIIDVAKITTVAAHQGEAVTIPKEAPLTLRIQWWILDVINANW</sequence>
<evidence type="ECO:0000313" key="2">
    <source>
        <dbReference type="EMBL" id="MBB5712731.1"/>
    </source>
</evidence>
<keyword evidence="1" id="KW-0472">Membrane</keyword>
<keyword evidence="1" id="KW-1133">Transmembrane helix</keyword>
<keyword evidence="3" id="KW-1185">Reference proteome</keyword>
<keyword evidence="1" id="KW-0812">Transmembrane</keyword>
<feature type="transmembrane region" description="Helical" evidence="1">
    <location>
        <begin position="129"/>
        <end position="147"/>
    </location>
</feature>
<reference evidence="2 3" key="1">
    <citation type="submission" date="2020-08" db="EMBL/GenBank/DDBJ databases">
        <title>Genomic Encyclopedia of Type Strains, Phase IV (KMG-IV): sequencing the most valuable type-strain genomes for metagenomic binning, comparative biology and taxonomic classification.</title>
        <authorList>
            <person name="Goeker M."/>
        </authorList>
    </citation>
    <scope>NUCLEOTIDE SEQUENCE [LARGE SCALE GENOMIC DNA]</scope>
    <source>
        <strain evidence="2 3">DSM 26736</strain>
    </source>
</reference>